<comment type="catalytic activity">
    <reaction evidence="1">
        <text>a 3'-end 2',3'-cyclophospho-ribonucleotide-RNA + H2O = a 3'-end 2'-phospho-ribonucleotide-RNA + H(+)</text>
        <dbReference type="Rhea" id="RHEA:11828"/>
        <dbReference type="Rhea" id="RHEA-COMP:10464"/>
        <dbReference type="Rhea" id="RHEA-COMP:17353"/>
        <dbReference type="ChEBI" id="CHEBI:15377"/>
        <dbReference type="ChEBI" id="CHEBI:15378"/>
        <dbReference type="ChEBI" id="CHEBI:83064"/>
        <dbReference type="ChEBI" id="CHEBI:173113"/>
        <dbReference type="EC" id="3.1.4.58"/>
    </reaction>
</comment>
<name>A0A1W6L9V9_9BURK</name>
<accession>A0A1W6L9V9</accession>
<dbReference type="KEGG" id="rgu:A4W93_14920"/>
<dbReference type="GO" id="GO:0008664">
    <property type="term" value="F:RNA 2',3'-cyclic 3'-phosphodiesterase activity"/>
    <property type="evidence" value="ECO:0007669"/>
    <property type="project" value="UniProtKB-EC"/>
</dbReference>
<dbReference type="EC" id="3.1.4.58" evidence="1"/>
<evidence type="ECO:0000313" key="2">
    <source>
        <dbReference type="EMBL" id="ARN21081.1"/>
    </source>
</evidence>
<feature type="short sequence motif" description="HXTX 1" evidence="1">
    <location>
        <begin position="58"/>
        <end position="61"/>
    </location>
</feature>
<dbReference type="Pfam" id="PF13563">
    <property type="entry name" value="2_5_RNA_ligase2"/>
    <property type="match status" value="1"/>
</dbReference>
<gene>
    <name evidence="2" type="ORF">A4W93_14920</name>
</gene>
<evidence type="ECO:0000313" key="3">
    <source>
        <dbReference type="Proteomes" id="UP000193427"/>
    </source>
</evidence>
<comment type="function">
    <text evidence="1">Hydrolyzes RNA 2',3'-cyclic phosphodiester to an RNA 2'-phosphomonoester.</text>
</comment>
<feature type="active site" description="Proton donor" evidence="1">
    <location>
        <position position="58"/>
    </location>
</feature>
<dbReference type="Gene3D" id="3.90.1140.10">
    <property type="entry name" value="Cyclic phosphodiesterase"/>
    <property type="match status" value="1"/>
</dbReference>
<keyword evidence="1" id="KW-0378">Hydrolase</keyword>
<dbReference type="Proteomes" id="UP000193427">
    <property type="component" value="Chromosome"/>
</dbReference>
<dbReference type="PANTHER" id="PTHR35561:SF1">
    <property type="entry name" value="RNA 2',3'-CYCLIC PHOSPHODIESTERASE"/>
    <property type="match status" value="1"/>
</dbReference>
<organism evidence="2 3">
    <name type="scientific">Piscinibacter gummiphilus</name>
    <dbReference type="NCBI Taxonomy" id="946333"/>
    <lineage>
        <taxon>Bacteria</taxon>
        <taxon>Pseudomonadati</taxon>
        <taxon>Pseudomonadota</taxon>
        <taxon>Betaproteobacteria</taxon>
        <taxon>Burkholderiales</taxon>
        <taxon>Sphaerotilaceae</taxon>
        <taxon>Piscinibacter</taxon>
    </lineage>
</organism>
<dbReference type="GO" id="GO:0004113">
    <property type="term" value="F:2',3'-cyclic-nucleotide 3'-phosphodiesterase activity"/>
    <property type="evidence" value="ECO:0007669"/>
    <property type="project" value="InterPro"/>
</dbReference>
<dbReference type="RefSeq" id="WP_085751363.1">
    <property type="nucleotide sequence ID" value="NZ_BSPR01000004.1"/>
</dbReference>
<dbReference type="OrthoDB" id="7061261at2"/>
<feature type="short sequence motif" description="HXTX 2" evidence="1">
    <location>
        <begin position="147"/>
        <end position="150"/>
    </location>
</feature>
<sequence length="196" mass="21265">MSDQMSLMGFDPPPVPTDRLFLALLPDAPARQSIAQAIEGLRADHGLTAKAVQPDKLHVTLFHVGDFPGIPPGLLDKVHAAASQAARVAPFEVAFDRAASFSGRPGNRPFVLRGGEALAPLVAFQKSLSDALARVNIVRKERVYTPHVTLLYDDPLVPEQAVAPVSWTVSEFVLIDSLMNQPVKRYDVLARWPLSG</sequence>
<evidence type="ECO:0000256" key="1">
    <source>
        <dbReference type="HAMAP-Rule" id="MF_01940"/>
    </source>
</evidence>
<dbReference type="HAMAP" id="MF_01940">
    <property type="entry name" value="RNA_CPDase"/>
    <property type="match status" value="1"/>
</dbReference>
<dbReference type="InterPro" id="IPR004175">
    <property type="entry name" value="RNA_CPDase"/>
</dbReference>
<proteinExistence type="inferred from homology"/>
<dbReference type="AlphaFoldDB" id="A0A1W6L9V9"/>
<dbReference type="EMBL" id="CP015118">
    <property type="protein sequence ID" value="ARN21081.1"/>
    <property type="molecule type" value="Genomic_DNA"/>
</dbReference>
<dbReference type="SUPFAM" id="SSF55144">
    <property type="entry name" value="LigT-like"/>
    <property type="match status" value="1"/>
</dbReference>
<dbReference type="STRING" id="946333.A4W93_14920"/>
<comment type="similarity">
    <text evidence="1">Belongs to the 2H phosphoesterase superfamily. ThpR family.</text>
</comment>
<dbReference type="NCBIfam" id="TIGR02258">
    <property type="entry name" value="2_5_ligase"/>
    <property type="match status" value="1"/>
</dbReference>
<feature type="active site" description="Proton acceptor" evidence="1">
    <location>
        <position position="147"/>
    </location>
</feature>
<dbReference type="InterPro" id="IPR009097">
    <property type="entry name" value="Cyclic_Pdiesterase"/>
</dbReference>
<keyword evidence="3" id="KW-1185">Reference proteome</keyword>
<protein>
    <recommendedName>
        <fullName evidence="1">RNA 2',3'-cyclic phosphodiesterase</fullName>
        <shortName evidence="1">RNA 2',3'-CPDase</shortName>
        <ecNumber evidence="1">3.1.4.58</ecNumber>
    </recommendedName>
</protein>
<dbReference type="PANTHER" id="PTHR35561">
    <property type="entry name" value="RNA 2',3'-CYCLIC PHOSPHODIESTERASE"/>
    <property type="match status" value="1"/>
</dbReference>
<reference evidence="2 3" key="1">
    <citation type="submission" date="2016-04" db="EMBL/GenBank/DDBJ databases">
        <title>Complete genome sequence of natural rubber-degrading, novel Gram-negative bacterium, Rhizobacter gummiphilus strain NS21.</title>
        <authorList>
            <person name="Tabata M."/>
            <person name="Kasai D."/>
            <person name="Fukuda M."/>
        </authorList>
    </citation>
    <scope>NUCLEOTIDE SEQUENCE [LARGE SCALE GENOMIC DNA]</scope>
    <source>
        <strain evidence="2 3">NS21</strain>
    </source>
</reference>